<organism evidence="2 3">
    <name type="scientific">Gulo gulo</name>
    <name type="common">Wolverine</name>
    <name type="synonym">Gluton</name>
    <dbReference type="NCBI Taxonomy" id="48420"/>
    <lineage>
        <taxon>Eukaryota</taxon>
        <taxon>Metazoa</taxon>
        <taxon>Chordata</taxon>
        <taxon>Craniata</taxon>
        <taxon>Vertebrata</taxon>
        <taxon>Euteleostomi</taxon>
        <taxon>Mammalia</taxon>
        <taxon>Eutheria</taxon>
        <taxon>Laurasiatheria</taxon>
        <taxon>Carnivora</taxon>
        <taxon>Caniformia</taxon>
        <taxon>Musteloidea</taxon>
        <taxon>Mustelidae</taxon>
        <taxon>Guloninae</taxon>
        <taxon>Gulo</taxon>
    </lineage>
</organism>
<evidence type="ECO:0000256" key="1">
    <source>
        <dbReference type="SAM" id="MobiDB-lite"/>
    </source>
</evidence>
<gene>
    <name evidence="2" type="ORF">BN2614_LOCUS1</name>
</gene>
<proteinExistence type="predicted"/>
<feature type="region of interest" description="Disordered" evidence="1">
    <location>
        <begin position="1"/>
        <end position="60"/>
    </location>
</feature>
<dbReference type="AlphaFoldDB" id="A0A9X9LG28"/>
<dbReference type="Proteomes" id="UP000269945">
    <property type="component" value="Unassembled WGS sequence"/>
</dbReference>
<sequence>MVRASQVDREPGRGAGAQRAQRAQRPGRERRGSAAPLGAAPGEPAARPHPKATNALSEAL</sequence>
<reference evidence="2 3" key="1">
    <citation type="submission" date="2018-10" db="EMBL/GenBank/DDBJ databases">
        <authorList>
            <person name="Ekblom R."/>
            <person name="Jareborg N."/>
        </authorList>
    </citation>
    <scope>NUCLEOTIDE SEQUENCE [LARGE SCALE GENOMIC DNA]</scope>
    <source>
        <tissue evidence="2">Muscle</tissue>
    </source>
</reference>
<protein>
    <submittedName>
        <fullName evidence="2">Uncharacterized protein</fullName>
    </submittedName>
</protein>
<accession>A0A9X9LG28</accession>
<evidence type="ECO:0000313" key="2">
    <source>
        <dbReference type="EMBL" id="VCW67176.1"/>
    </source>
</evidence>
<feature type="compositionally biased region" description="Basic and acidic residues" evidence="1">
    <location>
        <begin position="1"/>
        <end position="12"/>
    </location>
</feature>
<comment type="caution">
    <text evidence="2">The sequence shown here is derived from an EMBL/GenBank/DDBJ whole genome shotgun (WGS) entry which is preliminary data.</text>
</comment>
<name>A0A9X9LG28_GULGU</name>
<feature type="compositionally biased region" description="Low complexity" evidence="1">
    <location>
        <begin position="33"/>
        <end position="45"/>
    </location>
</feature>
<evidence type="ECO:0000313" key="3">
    <source>
        <dbReference type="Proteomes" id="UP000269945"/>
    </source>
</evidence>
<dbReference type="EMBL" id="CYRY02002476">
    <property type="protein sequence ID" value="VCW67176.1"/>
    <property type="molecule type" value="Genomic_DNA"/>
</dbReference>
<keyword evidence="3" id="KW-1185">Reference proteome</keyword>